<dbReference type="InterPro" id="IPR036866">
    <property type="entry name" value="RibonucZ/Hydroxyglut_hydro"/>
</dbReference>
<dbReference type="EMBL" id="BART01030431">
    <property type="protein sequence ID" value="GAH17145.1"/>
    <property type="molecule type" value="Genomic_DNA"/>
</dbReference>
<feature type="non-terminal residue" evidence="2">
    <location>
        <position position="209"/>
    </location>
</feature>
<dbReference type="PANTHER" id="PTHR11203">
    <property type="entry name" value="CLEAVAGE AND POLYADENYLATION SPECIFICITY FACTOR FAMILY MEMBER"/>
    <property type="match status" value="1"/>
</dbReference>
<dbReference type="InterPro" id="IPR001279">
    <property type="entry name" value="Metallo-B-lactamas"/>
</dbReference>
<comment type="caution">
    <text evidence="2">The sequence shown here is derived from an EMBL/GenBank/DDBJ whole genome shotgun (WGS) entry which is preliminary data.</text>
</comment>
<organism evidence="2">
    <name type="scientific">marine sediment metagenome</name>
    <dbReference type="NCBI Taxonomy" id="412755"/>
    <lineage>
        <taxon>unclassified sequences</taxon>
        <taxon>metagenomes</taxon>
        <taxon>ecological metagenomes</taxon>
    </lineage>
</organism>
<dbReference type="CDD" id="cd16295">
    <property type="entry name" value="TTHA0252-CPSF-like_MBL-fold"/>
    <property type="match status" value="1"/>
</dbReference>
<gene>
    <name evidence="2" type="ORF">S01H4_53143</name>
</gene>
<feature type="domain" description="Metallo-beta-lactamase" evidence="1">
    <location>
        <begin position="17"/>
        <end position="195"/>
    </location>
</feature>
<sequence>MDCGIKIQFLGGVEEVGRLSMVLETGDLRLLFEYGMLPGKPPSYPLPSPPVDLVLLTHAHLDHSGMIPWLFSRNDQKILTTQLTGEISDLLHKDTIKIAKSEGYAAPYSTSDIKEAKQSLMPIEPSQRKRIGNDFELIAHDAGHIPGSLMFEIVGDKKILFTGDFNIKDTRIVNATKPVDCDILFLEGTYAGRDHPKKREEMEKELLDK</sequence>
<dbReference type="PANTHER" id="PTHR11203:SF52">
    <property type="entry name" value="MRNA 3-END PROCESSING FACTOR"/>
    <property type="match status" value="1"/>
</dbReference>
<proteinExistence type="predicted"/>
<protein>
    <recommendedName>
        <fullName evidence="1">Metallo-beta-lactamase domain-containing protein</fullName>
    </recommendedName>
</protein>
<dbReference type="SUPFAM" id="SSF56281">
    <property type="entry name" value="Metallo-hydrolase/oxidoreductase"/>
    <property type="match status" value="1"/>
</dbReference>
<dbReference type="AlphaFoldDB" id="X1E9U9"/>
<accession>X1E9U9</accession>
<name>X1E9U9_9ZZZZ</name>
<dbReference type="InterPro" id="IPR050698">
    <property type="entry name" value="MBL"/>
</dbReference>
<dbReference type="GO" id="GO:0004521">
    <property type="term" value="F:RNA endonuclease activity"/>
    <property type="evidence" value="ECO:0007669"/>
    <property type="project" value="TreeGrafter"/>
</dbReference>
<dbReference type="Pfam" id="PF00753">
    <property type="entry name" value="Lactamase_B"/>
    <property type="match status" value="1"/>
</dbReference>
<dbReference type="Gene3D" id="3.60.15.10">
    <property type="entry name" value="Ribonuclease Z/Hydroxyacylglutathione hydrolase-like"/>
    <property type="match status" value="1"/>
</dbReference>
<evidence type="ECO:0000259" key="1">
    <source>
        <dbReference type="SMART" id="SM00849"/>
    </source>
</evidence>
<evidence type="ECO:0000313" key="2">
    <source>
        <dbReference type="EMBL" id="GAH17145.1"/>
    </source>
</evidence>
<reference evidence="2" key="1">
    <citation type="journal article" date="2014" name="Front. Microbiol.">
        <title>High frequency of phylogenetically diverse reductive dehalogenase-homologous genes in deep subseafloor sedimentary metagenomes.</title>
        <authorList>
            <person name="Kawai M."/>
            <person name="Futagami T."/>
            <person name="Toyoda A."/>
            <person name="Takaki Y."/>
            <person name="Nishi S."/>
            <person name="Hori S."/>
            <person name="Arai W."/>
            <person name="Tsubouchi T."/>
            <person name="Morono Y."/>
            <person name="Uchiyama I."/>
            <person name="Ito T."/>
            <person name="Fujiyama A."/>
            <person name="Inagaki F."/>
            <person name="Takami H."/>
        </authorList>
    </citation>
    <scope>NUCLEOTIDE SEQUENCE</scope>
    <source>
        <strain evidence="2">Expedition CK06-06</strain>
    </source>
</reference>
<dbReference type="SMART" id="SM00849">
    <property type="entry name" value="Lactamase_B"/>
    <property type="match status" value="1"/>
</dbReference>